<evidence type="ECO:0000259" key="2">
    <source>
        <dbReference type="Pfam" id="PF00561"/>
    </source>
</evidence>
<dbReference type="Gene3D" id="3.40.50.1820">
    <property type="entry name" value="alpha/beta hydrolase"/>
    <property type="match status" value="1"/>
</dbReference>
<dbReference type="GO" id="GO:0016787">
    <property type="term" value="F:hydrolase activity"/>
    <property type="evidence" value="ECO:0007669"/>
    <property type="project" value="UniProtKB-KW"/>
</dbReference>
<evidence type="ECO:0000313" key="4">
    <source>
        <dbReference type="Proteomes" id="UP000449906"/>
    </source>
</evidence>
<organism evidence="3 4">
    <name type="scientific">Nocardioides simplex</name>
    <name type="common">Arthrobacter simplex</name>
    <dbReference type="NCBI Taxonomy" id="2045"/>
    <lineage>
        <taxon>Bacteria</taxon>
        <taxon>Bacillati</taxon>
        <taxon>Actinomycetota</taxon>
        <taxon>Actinomycetes</taxon>
        <taxon>Propionibacteriales</taxon>
        <taxon>Nocardioidaceae</taxon>
        <taxon>Pimelobacter</taxon>
    </lineage>
</organism>
<dbReference type="PANTHER" id="PTHR43194:SF5">
    <property type="entry name" value="PIMELOYL-[ACYL-CARRIER PROTEIN] METHYL ESTER ESTERASE"/>
    <property type="match status" value="1"/>
</dbReference>
<feature type="region of interest" description="Disordered" evidence="1">
    <location>
        <begin position="273"/>
        <end position="304"/>
    </location>
</feature>
<dbReference type="Proteomes" id="UP000449906">
    <property type="component" value="Unassembled WGS sequence"/>
</dbReference>
<evidence type="ECO:0000256" key="1">
    <source>
        <dbReference type="SAM" id="MobiDB-lite"/>
    </source>
</evidence>
<evidence type="ECO:0000313" key="3">
    <source>
        <dbReference type="EMBL" id="KAB2811598.1"/>
    </source>
</evidence>
<dbReference type="EMBL" id="WBVM01000001">
    <property type="protein sequence ID" value="KAB2811598.1"/>
    <property type="molecule type" value="Genomic_DNA"/>
</dbReference>
<feature type="compositionally biased region" description="Low complexity" evidence="1">
    <location>
        <begin position="273"/>
        <end position="284"/>
    </location>
</feature>
<feature type="domain" description="AB hydrolase-1" evidence="2">
    <location>
        <begin position="52"/>
        <end position="170"/>
    </location>
</feature>
<comment type="caution">
    <text evidence="3">The sequence shown here is derived from an EMBL/GenBank/DDBJ whole genome shotgun (WGS) entry which is preliminary data.</text>
</comment>
<dbReference type="AlphaFoldDB" id="A0A7J5E095"/>
<feature type="compositionally biased region" description="Basic residues" evidence="1">
    <location>
        <begin position="294"/>
        <end position="304"/>
    </location>
</feature>
<dbReference type="InterPro" id="IPR000073">
    <property type="entry name" value="AB_hydrolase_1"/>
</dbReference>
<dbReference type="InterPro" id="IPR029058">
    <property type="entry name" value="AB_hydrolase_fold"/>
</dbReference>
<reference evidence="3 4" key="1">
    <citation type="submission" date="2019-09" db="EMBL/GenBank/DDBJ databases">
        <title>Pimelobacter sp. isolated from Paulinella.</title>
        <authorList>
            <person name="Jeong S.E."/>
        </authorList>
    </citation>
    <scope>NUCLEOTIDE SEQUENCE [LARGE SCALE GENOMIC DNA]</scope>
    <source>
        <strain evidence="3 4">Pch-N</strain>
    </source>
</reference>
<protein>
    <submittedName>
        <fullName evidence="3">Alpha/beta hydrolase</fullName>
    </submittedName>
</protein>
<gene>
    <name evidence="3" type="ORF">F9L07_06960</name>
</gene>
<dbReference type="InterPro" id="IPR050228">
    <property type="entry name" value="Carboxylesterase_BioH"/>
</dbReference>
<proteinExistence type="predicted"/>
<dbReference type="PANTHER" id="PTHR43194">
    <property type="entry name" value="HYDROLASE ALPHA/BETA FOLD FAMILY"/>
    <property type="match status" value="1"/>
</dbReference>
<name>A0A7J5E095_NOCSI</name>
<dbReference type="Pfam" id="PF00561">
    <property type="entry name" value="Abhydrolase_1"/>
    <property type="match status" value="1"/>
</dbReference>
<keyword evidence="3" id="KW-0378">Hydrolase</keyword>
<accession>A0A7J5E095</accession>
<dbReference type="SUPFAM" id="SSF53474">
    <property type="entry name" value="alpha/beta-Hydrolases"/>
    <property type="match status" value="1"/>
</dbReference>
<sequence length="304" mass="31555">MIGCAMDPVSVPPWTMGSALEVHRLGAGAPPLLLVQSGLTADELLPLAREPVLDGCERLVPHRRGYAGSGPAAASPSIAGDVADCLALLDARGHERARVLGYSYSGAVALQLAADHPERVAGLVLVEPPPLLAPSVRAEFVATVEGLLAVRREAGVEAALDAFWAMLGTPAWWAALDAQLPGARDQMRQDAATFLDADLPALLAWSFGDADAARVRCPVLHVGADGSGPWWAAVRRQVRAWFPGAGDVVVAGADHGLAVTHAAEIAARIAPALSAAGRRGTPPRSSRPPAWPRAARRPSRAGTA</sequence>